<gene>
    <name evidence="1" type="ORF">F5X71_02180</name>
</gene>
<dbReference type="Pfam" id="PF13481">
    <property type="entry name" value="AAA_25"/>
    <property type="match status" value="1"/>
</dbReference>
<dbReference type="Gene3D" id="3.40.50.300">
    <property type="entry name" value="P-loop containing nucleotide triphosphate hydrolases"/>
    <property type="match status" value="1"/>
</dbReference>
<dbReference type="Proteomes" id="UP000501705">
    <property type="component" value="Chromosome"/>
</dbReference>
<sequence>MRLSQSESRPEVVALAGTSVRWLWLVGVGVKGWTRVVTEYVLSADEQERLEVHRAGHARQRFPTFTLAEAAAAVVEQGDWLVPDLIASTSTLVFGEAKIGKSWLIAHLVAALLSRGEFLGVQVPDEEFSVGICYTDDAGHREYAQRIGTAVEGVDHAVKLYGLRIMQRDDWEALHRVVTDAGHNVLIIDNLTQILDGSINDDDVIRRCFNGIRRFTQAGIPVVIVGHSTDKPGQNGRKSDTPLGSAAISQSVRWLMQIRPARGRNLNVKTYGNIDHGRTMTVQPDDGALFTVLSSDEKAETVKKARQRSVETMDKNAEYARFVIEQCQGKGRNEAGDALAEKFGGSAGTFKNSLTRGPLSKLVTRTGTQWQRVER</sequence>
<dbReference type="AlphaFoldDB" id="A0A6G9XK29"/>
<dbReference type="InterPro" id="IPR027417">
    <property type="entry name" value="P-loop_NTPase"/>
</dbReference>
<evidence type="ECO:0000313" key="1">
    <source>
        <dbReference type="EMBL" id="QIS01281.1"/>
    </source>
</evidence>
<name>A0A6G9XK29_NOCBR</name>
<dbReference type="SUPFAM" id="SSF52540">
    <property type="entry name" value="P-loop containing nucleoside triphosphate hydrolases"/>
    <property type="match status" value="1"/>
</dbReference>
<protein>
    <submittedName>
        <fullName evidence="1">AAA family ATPase</fullName>
    </submittedName>
</protein>
<accession>A0A6G9XK29</accession>
<evidence type="ECO:0000313" key="2">
    <source>
        <dbReference type="Proteomes" id="UP000501705"/>
    </source>
</evidence>
<proteinExistence type="predicted"/>
<dbReference type="EMBL" id="CP046171">
    <property type="protein sequence ID" value="QIS01281.1"/>
    <property type="molecule type" value="Genomic_DNA"/>
</dbReference>
<organism evidence="1 2">
    <name type="scientific">Nocardia brasiliensis</name>
    <dbReference type="NCBI Taxonomy" id="37326"/>
    <lineage>
        <taxon>Bacteria</taxon>
        <taxon>Bacillati</taxon>
        <taxon>Actinomycetota</taxon>
        <taxon>Actinomycetes</taxon>
        <taxon>Mycobacteriales</taxon>
        <taxon>Nocardiaceae</taxon>
        <taxon>Nocardia</taxon>
    </lineage>
</organism>
<reference evidence="1 2" key="1">
    <citation type="journal article" date="2019" name="ACS Chem. Biol.">
        <title>Identification and Mobilization of a Cryptic Antibiotic Biosynthesis Gene Locus from a Human-Pathogenic Nocardia Isolate.</title>
        <authorList>
            <person name="Herisse M."/>
            <person name="Ishida K."/>
            <person name="Porter J.L."/>
            <person name="Howden B."/>
            <person name="Hertweck C."/>
            <person name="Stinear T.P."/>
            <person name="Pidot S.J."/>
        </authorList>
    </citation>
    <scope>NUCLEOTIDE SEQUENCE [LARGE SCALE GENOMIC DNA]</scope>
    <source>
        <strain evidence="1 2">AUSMDU00024985</strain>
    </source>
</reference>